<evidence type="ECO:0000313" key="2">
    <source>
        <dbReference type="EMBL" id="CEQ04114.1"/>
    </source>
</evidence>
<reference evidence="2 3" key="1">
    <citation type="submission" date="2015-01" db="EMBL/GenBank/DDBJ databases">
        <authorList>
            <person name="Aslett A.Martin."/>
            <person name="De Silva Nishadi"/>
        </authorList>
    </citation>
    <scope>NUCLEOTIDE SEQUENCE [LARGE SCALE GENOMIC DNA]</scope>
    <source>
        <strain evidence="2 3">R28058</strain>
    </source>
</reference>
<dbReference type="EMBL" id="CEKZ01000003">
    <property type="protein sequence ID" value="CEQ04114.1"/>
    <property type="molecule type" value="Genomic_DNA"/>
</dbReference>
<sequence length="91" mass="10673">MSYIELVKELRKTMLNIKKETKNLENTINGTSKLEDLDDVEIDFEELKNQILILDEELEGFEETVNDEEFQALKIYQEPISCDTYGLGPWQ</sequence>
<name>A0A0C7R7T6_PARSO</name>
<dbReference type="Proteomes" id="UP000049127">
    <property type="component" value="Unassembled WGS sequence"/>
</dbReference>
<organism evidence="2 3">
    <name type="scientific">Paraclostridium sordellii</name>
    <name type="common">Clostridium sordellii</name>
    <dbReference type="NCBI Taxonomy" id="1505"/>
    <lineage>
        <taxon>Bacteria</taxon>
        <taxon>Bacillati</taxon>
        <taxon>Bacillota</taxon>
        <taxon>Clostridia</taxon>
        <taxon>Peptostreptococcales</taxon>
        <taxon>Peptostreptococcaceae</taxon>
        <taxon>Paraclostridium</taxon>
    </lineage>
</organism>
<protein>
    <submittedName>
        <fullName evidence="2">Uncharacterized protein</fullName>
    </submittedName>
</protein>
<accession>A0A0C7R7T6</accession>
<keyword evidence="1" id="KW-0175">Coiled coil</keyword>
<dbReference type="RefSeq" id="WP_055342174.1">
    <property type="nucleotide sequence ID" value="NZ_CEKZ01000003.1"/>
</dbReference>
<proteinExistence type="predicted"/>
<gene>
    <name evidence="2" type="ORF">R28058_18471</name>
</gene>
<evidence type="ECO:0000313" key="3">
    <source>
        <dbReference type="Proteomes" id="UP000049127"/>
    </source>
</evidence>
<evidence type="ECO:0000256" key="1">
    <source>
        <dbReference type="SAM" id="Coils"/>
    </source>
</evidence>
<dbReference type="AlphaFoldDB" id="A0A0C7R7T6"/>
<feature type="coiled-coil region" evidence="1">
    <location>
        <begin position="7"/>
        <end position="64"/>
    </location>
</feature>